<accession>A0A8T0H1W3</accession>
<dbReference type="AlphaFoldDB" id="A0A8T0H1W3"/>
<dbReference type="EMBL" id="CM026429">
    <property type="protein sequence ID" value="KAG0564078.1"/>
    <property type="molecule type" value="Genomic_DNA"/>
</dbReference>
<reference evidence="1" key="1">
    <citation type="submission" date="2020-06" db="EMBL/GenBank/DDBJ databases">
        <title>WGS assembly of Ceratodon purpureus strain R40.</title>
        <authorList>
            <person name="Carey S.B."/>
            <person name="Jenkins J."/>
            <person name="Shu S."/>
            <person name="Lovell J.T."/>
            <person name="Sreedasyam A."/>
            <person name="Maumus F."/>
            <person name="Tiley G.P."/>
            <person name="Fernandez-Pozo N."/>
            <person name="Barry K."/>
            <person name="Chen C."/>
            <person name="Wang M."/>
            <person name="Lipzen A."/>
            <person name="Daum C."/>
            <person name="Saski C.A."/>
            <person name="Payton A.C."/>
            <person name="Mcbreen J.C."/>
            <person name="Conrad R.E."/>
            <person name="Kollar L.M."/>
            <person name="Olsson S."/>
            <person name="Huttunen S."/>
            <person name="Landis J.B."/>
            <person name="Wickett N.J."/>
            <person name="Johnson M.G."/>
            <person name="Rensing S.A."/>
            <person name="Grimwood J."/>
            <person name="Schmutz J."/>
            <person name="Mcdaniel S.F."/>
        </authorList>
    </citation>
    <scope>NUCLEOTIDE SEQUENCE</scope>
    <source>
        <strain evidence="1">R40</strain>
    </source>
</reference>
<dbReference type="Proteomes" id="UP000822688">
    <property type="component" value="Chromosome 8"/>
</dbReference>
<keyword evidence="2" id="KW-1185">Reference proteome</keyword>
<organism evidence="1 2">
    <name type="scientific">Ceratodon purpureus</name>
    <name type="common">Fire moss</name>
    <name type="synonym">Dicranum purpureum</name>
    <dbReference type="NCBI Taxonomy" id="3225"/>
    <lineage>
        <taxon>Eukaryota</taxon>
        <taxon>Viridiplantae</taxon>
        <taxon>Streptophyta</taxon>
        <taxon>Embryophyta</taxon>
        <taxon>Bryophyta</taxon>
        <taxon>Bryophytina</taxon>
        <taxon>Bryopsida</taxon>
        <taxon>Dicranidae</taxon>
        <taxon>Pseudoditrichales</taxon>
        <taxon>Ditrichaceae</taxon>
        <taxon>Ceratodon</taxon>
    </lineage>
</organism>
<comment type="caution">
    <text evidence="1">The sequence shown here is derived from an EMBL/GenBank/DDBJ whole genome shotgun (WGS) entry which is preliminary data.</text>
</comment>
<name>A0A8T0H1W3_CERPU</name>
<evidence type="ECO:0000313" key="2">
    <source>
        <dbReference type="Proteomes" id="UP000822688"/>
    </source>
</evidence>
<gene>
    <name evidence="1" type="ORF">KC19_8G081100</name>
</gene>
<sequence>MLLLSFRYELADWARRKCDLSRRIIVAQQPQHLVSNSQTGGKGSAIEVTTVTEADRTSSCNKSARVERLPGATLVGEVWRDPVGVWGLGRPSKGPELTFFRYLTLPWALQYSDSRGEKFLHYIVL</sequence>
<proteinExistence type="predicted"/>
<evidence type="ECO:0000313" key="1">
    <source>
        <dbReference type="EMBL" id="KAG0564078.1"/>
    </source>
</evidence>
<protein>
    <submittedName>
        <fullName evidence="1">Uncharacterized protein</fullName>
    </submittedName>
</protein>